<accession>A0ABR8P5D4</accession>
<comment type="caution">
    <text evidence="11">The sequence shown here is derived from an EMBL/GenBank/DDBJ whole genome shotgun (WGS) entry which is preliminary data.</text>
</comment>
<comment type="subcellular location">
    <subcellularLocation>
        <location evidence="1">Cell membrane</location>
        <topology evidence="1">Multi-pass membrane protein</topology>
    </subcellularLocation>
</comment>
<evidence type="ECO:0000259" key="10">
    <source>
        <dbReference type="PROSITE" id="PS50111"/>
    </source>
</evidence>
<evidence type="ECO:0000256" key="1">
    <source>
        <dbReference type="ARBA" id="ARBA00004651"/>
    </source>
</evidence>
<dbReference type="PANTHER" id="PTHR32089">
    <property type="entry name" value="METHYL-ACCEPTING CHEMOTAXIS PROTEIN MCPB"/>
    <property type="match status" value="1"/>
</dbReference>
<reference evidence="11 12" key="1">
    <citation type="submission" date="2020-09" db="EMBL/GenBank/DDBJ databases">
        <title>Marinomonas sp. nov., isolated from the cysticercosis algae of Qingdao, China.</title>
        <authorList>
            <person name="Sun X."/>
        </authorList>
    </citation>
    <scope>NUCLEOTIDE SEQUENCE [LARGE SCALE GENOMIC DNA]</scope>
    <source>
        <strain evidence="11 12">SM2066</strain>
    </source>
</reference>
<proteinExistence type="predicted"/>
<dbReference type="Pfam" id="PF02743">
    <property type="entry name" value="dCache_1"/>
    <property type="match status" value="1"/>
</dbReference>
<gene>
    <name evidence="11" type="ORF">IF202_15675</name>
</gene>
<evidence type="ECO:0000313" key="11">
    <source>
        <dbReference type="EMBL" id="MBD5772477.1"/>
    </source>
</evidence>
<dbReference type="InterPro" id="IPR033479">
    <property type="entry name" value="dCache_1"/>
</dbReference>
<dbReference type="SUPFAM" id="SSF58104">
    <property type="entry name" value="Methyl-accepting chemotaxis protein (MCP) signaling domain"/>
    <property type="match status" value="1"/>
</dbReference>
<evidence type="ECO:0000256" key="7">
    <source>
        <dbReference type="ARBA" id="ARBA00023224"/>
    </source>
</evidence>
<evidence type="ECO:0000256" key="9">
    <source>
        <dbReference type="SAM" id="Phobius"/>
    </source>
</evidence>
<dbReference type="RefSeq" id="WP_191595863.1">
    <property type="nucleotide sequence ID" value="NZ_JACYFC010000006.1"/>
</dbReference>
<dbReference type="EMBL" id="JACYFC010000006">
    <property type="protein sequence ID" value="MBD5772477.1"/>
    <property type="molecule type" value="Genomic_DNA"/>
</dbReference>
<evidence type="ECO:0000256" key="8">
    <source>
        <dbReference type="PROSITE-ProRule" id="PRU00284"/>
    </source>
</evidence>
<keyword evidence="7 8" id="KW-0807">Transducer</keyword>
<organism evidence="11 12">
    <name type="scientific">Marinomonas colpomeniae</name>
    <dbReference type="NCBI Taxonomy" id="2774408"/>
    <lineage>
        <taxon>Bacteria</taxon>
        <taxon>Pseudomonadati</taxon>
        <taxon>Pseudomonadota</taxon>
        <taxon>Gammaproteobacteria</taxon>
        <taxon>Oceanospirillales</taxon>
        <taxon>Oceanospirillaceae</taxon>
        <taxon>Marinomonas</taxon>
    </lineage>
</organism>
<dbReference type="Proteomes" id="UP000604161">
    <property type="component" value="Unassembled WGS sequence"/>
</dbReference>
<dbReference type="CDD" id="cd11386">
    <property type="entry name" value="MCP_signal"/>
    <property type="match status" value="1"/>
</dbReference>
<feature type="transmembrane region" description="Helical" evidence="9">
    <location>
        <begin position="392"/>
        <end position="415"/>
    </location>
</feature>
<keyword evidence="3" id="KW-0145">Chemotaxis</keyword>
<feature type="transmembrane region" description="Helical" evidence="9">
    <location>
        <begin position="7"/>
        <end position="28"/>
    </location>
</feature>
<evidence type="ECO:0000256" key="6">
    <source>
        <dbReference type="ARBA" id="ARBA00023136"/>
    </source>
</evidence>
<protein>
    <submittedName>
        <fullName evidence="11">Methyl-accepting chemotaxis protein</fullName>
    </submittedName>
</protein>
<dbReference type="InterPro" id="IPR004089">
    <property type="entry name" value="MCPsignal_dom"/>
</dbReference>
<evidence type="ECO:0000256" key="2">
    <source>
        <dbReference type="ARBA" id="ARBA00022475"/>
    </source>
</evidence>
<dbReference type="Gene3D" id="3.30.450.20">
    <property type="entry name" value="PAS domain"/>
    <property type="match status" value="1"/>
</dbReference>
<keyword evidence="12" id="KW-1185">Reference proteome</keyword>
<dbReference type="Pfam" id="PF00015">
    <property type="entry name" value="MCPsignal"/>
    <property type="match status" value="1"/>
</dbReference>
<keyword evidence="5 9" id="KW-1133">Transmembrane helix</keyword>
<keyword evidence="6 9" id="KW-0472">Membrane</keyword>
<evidence type="ECO:0000256" key="3">
    <source>
        <dbReference type="ARBA" id="ARBA00022500"/>
    </source>
</evidence>
<name>A0ABR8P5D4_9GAMM</name>
<dbReference type="PROSITE" id="PS50111">
    <property type="entry name" value="CHEMOTAXIS_TRANSDUC_2"/>
    <property type="match status" value="1"/>
</dbReference>
<evidence type="ECO:0000256" key="4">
    <source>
        <dbReference type="ARBA" id="ARBA00022692"/>
    </source>
</evidence>
<evidence type="ECO:0000313" key="12">
    <source>
        <dbReference type="Proteomes" id="UP000604161"/>
    </source>
</evidence>
<keyword evidence="2" id="KW-1003">Cell membrane</keyword>
<evidence type="ECO:0000256" key="5">
    <source>
        <dbReference type="ARBA" id="ARBA00022989"/>
    </source>
</evidence>
<keyword evidence="4 9" id="KW-0812">Transmembrane</keyword>
<dbReference type="SMART" id="SM00283">
    <property type="entry name" value="MA"/>
    <property type="match status" value="1"/>
</dbReference>
<dbReference type="PANTHER" id="PTHR32089:SF119">
    <property type="entry name" value="METHYL-ACCEPTING CHEMOTAXIS PROTEIN CTPL"/>
    <property type="match status" value="1"/>
</dbReference>
<dbReference type="Gene3D" id="1.10.287.950">
    <property type="entry name" value="Methyl-accepting chemotaxis protein"/>
    <property type="match status" value="1"/>
</dbReference>
<feature type="domain" description="Methyl-accepting transducer" evidence="10">
    <location>
        <begin position="475"/>
        <end position="711"/>
    </location>
</feature>
<sequence>MTFKKQILIILVLVGLIPALIVTGIALYSSSSSMTSMAYNQLSSLRETKKDVVEEYLHGLEDVISLVAGSPEIKRDLIDFDNAYQNLLTKDFVKLPDINTVRSDLLRFYKNEFEPALVENSNGLKTPSMASLIDPLTDTAAILQYAYISNNSNEVGSKGKLLDSKSGFEYDAVHKKAHVYLTELQEKFEFYDVFLVNQEGDMVYSVFKELDFATSLADGPYRDSGLGEAYRRGIKPEKGAKVFIDFSLYVPSYNAPAGFIASPIIDDDGTHLGVIIAQFPIQKLNELMAKRQGLGETGETYLVGKDKLMRSDSFLDPVNHSVFASFQTPEKGSVDTEAARRAIQGERGIGIITDYNGNSVLSAYTPLDVDGLGWNLLVEIDESEALASTHEFFQVITVVVIMMMIIVAFVAVAVVKMITKPLGGDPKEIQAIVNTIADGDLTYEFDTSVSSSSIYGSMAKMTLNLKELIGQIRQTIHTQGETSHQLGVITEDTSANIQTQHSSTTQIAAAMNEMTTSFLEVSQNIQEAALASEEANLNLDESLSYVSKAADDIHDVAEELKRSQGSVDRLAQRTADISAVVETIQGISDQTNLLALNAAIEAARAGETGRGFAVVADEVRGLAQRTQHETQQISSIVEALQSGSQEAQGMIHSSVKSAEDVAGKSKATLGKLNTAVVNVKRVSDISMQVSSASEQQTGVANEISESLESVTALSSENEQSINTIFHSGETIKSLSDELNNQIQRFKI</sequence>